<dbReference type="EMBL" id="LBHU01000001">
    <property type="protein sequence ID" value="KLI64395.1"/>
    <property type="molecule type" value="Genomic_DNA"/>
</dbReference>
<keyword evidence="1" id="KW-0472">Membrane</keyword>
<evidence type="ECO:0000313" key="3">
    <source>
        <dbReference type="Proteomes" id="UP000053455"/>
    </source>
</evidence>
<dbReference type="STRING" id="874156.GCA_001021555_00898"/>
<accession>A0A0H0XVU6</accession>
<dbReference type="AlphaFoldDB" id="A0A0H0XVU6"/>
<name>A0A0H0XVU6_9SPHN</name>
<feature type="transmembrane region" description="Helical" evidence="1">
    <location>
        <begin position="159"/>
        <end position="180"/>
    </location>
</feature>
<comment type="caution">
    <text evidence="2">The sequence shown here is derived from an EMBL/GenBank/DDBJ whole genome shotgun (WGS) entry which is preliminary data.</text>
</comment>
<keyword evidence="1" id="KW-1133">Transmembrane helix</keyword>
<reference evidence="2 3" key="1">
    <citation type="submission" date="2015-04" db="EMBL/GenBank/DDBJ databases">
        <title>The draft genome sequence of Erythrobacter marinus HWDM-33.</title>
        <authorList>
            <person name="Zhuang L."/>
            <person name="Liu Y."/>
            <person name="Shao Z."/>
        </authorList>
    </citation>
    <scope>NUCLEOTIDE SEQUENCE [LARGE SCALE GENOMIC DNA]</scope>
    <source>
        <strain evidence="2 3">HWDM-33</strain>
    </source>
</reference>
<dbReference type="RefSeq" id="WP_047092257.1">
    <property type="nucleotide sequence ID" value="NZ_LBHU01000001.1"/>
</dbReference>
<gene>
    <name evidence="2" type="ORF">AAV99_01910</name>
</gene>
<protein>
    <submittedName>
        <fullName evidence="2">Uncharacterized protein</fullName>
    </submittedName>
</protein>
<dbReference type="PATRIC" id="fig|874156.12.peg.400"/>
<feature type="transmembrane region" description="Helical" evidence="1">
    <location>
        <begin position="186"/>
        <end position="209"/>
    </location>
</feature>
<proteinExistence type="predicted"/>
<sequence length="269" mass="28805">MGKAEPEIYAYVVKAEELLALNYLPHEHPRPQHVEWINRATDRVMSPSTVEQLLRTLHLTEASASVIQLRETSGVRASFASEHDRNVFAREFHEACKQQKADLEHLVTAIFPSPEVANAVTGELISNGIAKDDISVLWRSPLVPEAGTGQLQGHSRSRVLASVSGGGIAGAAVGVAILFVPGVGPVAAVGAVLASTFPALATVSGIIGATGAAMATMLTDLDVEDFAENHIERQFKQGKAFVAVKIQDNAMPREEIAQLLEQNQGRCIM</sequence>
<keyword evidence="1" id="KW-0812">Transmembrane</keyword>
<dbReference type="Proteomes" id="UP000053455">
    <property type="component" value="Unassembled WGS sequence"/>
</dbReference>
<evidence type="ECO:0000313" key="2">
    <source>
        <dbReference type="EMBL" id="KLI64395.1"/>
    </source>
</evidence>
<evidence type="ECO:0000256" key="1">
    <source>
        <dbReference type="SAM" id="Phobius"/>
    </source>
</evidence>
<keyword evidence="3" id="KW-1185">Reference proteome</keyword>
<organism evidence="2 3">
    <name type="scientific">Aurantiacibacter marinus</name>
    <dbReference type="NCBI Taxonomy" id="874156"/>
    <lineage>
        <taxon>Bacteria</taxon>
        <taxon>Pseudomonadati</taxon>
        <taxon>Pseudomonadota</taxon>
        <taxon>Alphaproteobacteria</taxon>
        <taxon>Sphingomonadales</taxon>
        <taxon>Erythrobacteraceae</taxon>
        <taxon>Aurantiacibacter</taxon>
    </lineage>
</organism>
<dbReference type="OrthoDB" id="7506951at2"/>